<protein>
    <submittedName>
        <fullName evidence="1">Uncharacterized protein</fullName>
    </submittedName>
</protein>
<gene>
    <name evidence="1" type="ORF">NX774_12025</name>
</gene>
<dbReference type="RefSeq" id="WP_258822411.1">
    <property type="nucleotide sequence ID" value="NZ_JANUHB010000002.1"/>
</dbReference>
<accession>A0ABT2DBE1</accession>
<evidence type="ECO:0000313" key="1">
    <source>
        <dbReference type="EMBL" id="MCS0808647.1"/>
    </source>
</evidence>
<organism evidence="1 2">
    <name type="scientific">Massilia agilis</name>
    <dbReference type="NCBI Taxonomy" id="1811226"/>
    <lineage>
        <taxon>Bacteria</taxon>
        <taxon>Pseudomonadati</taxon>
        <taxon>Pseudomonadota</taxon>
        <taxon>Betaproteobacteria</taxon>
        <taxon>Burkholderiales</taxon>
        <taxon>Oxalobacteraceae</taxon>
        <taxon>Telluria group</taxon>
        <taxon>Massilia</taxon>
    </lineage>
</organism>
<dbReference type="Proteomes" id="UP001206126">
    <property type="component" value="Unassembled WGS sequence"/>
</dbReference>
<sequence length="200" mass="21144">MNSKTNVPAVSGLTKERVLELGEKNAYDVIEDGGKPVYMFGPATLVEFAQAVERHVLSQRAADGTSGLTRYGLIGSLMNPMSHGAYYRVEDVQALLATKAAQPAVHASDCAMHNEPAMPNGPCDCGARPAAGQVPEDRKALRDEALSAARELGDCEHEHARNLGKGGPGVEEKVRRAEARVVAAINALAAVPVPPVPQKD</sequence>
<keyword evidence="2" id="KW-1185">Reference proteome</keyword>
<name>A0ABT2DBE1_9BURK</name>
<proteinExistence type="predicted"/>
<comment type="caution">
    <text evidence="1">The sequence shown here is derived from an EMBL/GenBank/DDBJ whole genome shotgun (WGS) entry which is preliminary data.</text>
</comment>
<reference evidence="1 2" key="1">
    <citation type="submission" date="2022-08" db="EMBL/GenBank/DDBJ databases">
        <title>Reclassification of Massilia species as members of the genera Telluria, Duganella, Pseudoduganella, Mokoshia gen. nov. and Zemynaea gen. nov. using orthogonal and non-orthogonal genome-based approaches.</title>
        <authorList>
            <person name="Bowman J.P."/>
        </authorList>
    </citation>
    <scope>NUCLEOTIDE SEQUENCE [LARGE SCALE GENOMIC DNA]</scope>
    <source>
        <strain evidence="1 2">JCM 31605</strain>
    </source>
</reference>
<evidence type="ECO:0000313" key="2">
    <source>
        <dbReference type="Proteomes" id="UP001206126"/>
    </source>
</evidence>
<dbReference type="EMBL" id="JANUHB010000002">
    <property type="protein sequence ID" value="MCS0808647.1"/>
    <property type="molecule type" value="Genomic_DNA"/>
</dbReference>